<comment type="caution">
    <text evidence="1">The sequence shown here is derived from an EMBL/GenBank/DDBJ whole genome shotgun (WGS) entry which is preliminary data.</text>
</comment>
<name>A0A9X1P1P3_9HYPH</name>
<reference evidence="1" key="1">
    <citation type="submission" date="2022-01" db="EMBL/GenBank/DDBJ databases">
        <title>Jiella avicenniae sp. nov., a novel endophytic bacterium isolated from bark of Avicennia marina.</title>
        <authorList>
            <person name="Tuo L."/>
        </authorList>
    </citation>
    <scope>NUCLEOTIDE SEQUENCE</scope>
    <source>
        <strain evidence="1">CBK1P-4</strain>
    </source>
</reference>
<accession>A0A9X1P1P3</accession>
<proteinExistence type="predicted"/>
<organism evidence="1 2">
    <name type="scientific">Jiella avicenniae</name>
    <dbReference type="NCBI Taxonomy" id="2907202"/>
    <lineage>
        <taxon>Bacteria</taxon>
        <taxon>Pseudomonadati</taxon>
        <taxon>Pseudomonadota</taxon>
        <taxon>Alphaproteobacteria</taxon>
        <taxon>Hyphomicrobiales</taxon>
        <taxon>Aurantimonadaceae</taxon>
        <taxon>Jiella</taxon>
    </lineage>
</organism>
<dbReference type="RefSeq" id="WP_233719629.1">
    <property type="nucleotide sequence ID" value="NZ_JAJUWU010000009.1"/>
</dbReference>
<gene>
    <name evidence="1" type="ORF">LZD57_10765</name>
</gene>
<protein>
    <submittedName>
        <fullName evidence="1">Uncharacterized protein</fullName>
    </submittedName>
</protein>
<evidence type="ECO:0000313" key="2">
    <source>
        <dbReference type="Proteomes" id="UP001139035"/>
    </source>
</evidence>
<dbReference type="EMBL" id="JAJUWU010000009">
    <property type="protein sequence ID" value="MCE7028471.1"/>
    <property type="molecule type" value="Genomic_DNA"/>
</dbReference>
<evidence type="ECO:0000313" key="1">
    <source>
        <dbReference type="EMBL" id="MCE7028471.1"/>
    </source>
</evidence>
<dbReference type="Proteomes" id="UP001139035">
    <property type="component" value="Unassembled WGS sequence"/>
</dbReference>
<sequence length="139" mass="14696">MEDWAAIAAEVESALVEIADVSQPAGYPVTIRRVTAGNPYDPDDDGTKTYHAFHCVQETRQFRDASGSLVGESITTLLLNATGDITPSEADTILPGTKKADIEALPDAAADALGWQEIGDVREVSPAGVPVLFEVDLAN</sequence>
<keyword evidence="2" id="KW-1185">Reference proteome</keyword>
<dbReference type="AlphaFoldDB" id="A0A9X1P1P3"/>